<evidence type="ECO:0000313" key="2">
    <source>
        <dbReference type="Proteomes" id="UP000790709"/>
    </source>
</evidence>
<gene>
    <name evidence="1" type="ORF">BV22DRAFT_381302</name>
</gene>
<proteinExistence type="predicted"/>
<protein>
    <submittedName>
        <fullName evidence="1">Uncharacterized protein</fullName>
    </submittedName>
</protein>
<sequence>MERNETTANVKAGQPNVLTPPPSTQHDKKNKRGDNNVMTERIAQDGANNPACVEE</sequence>
<dbReference type="Proteomes" id="UP000790709">
    <property type="component" value="Unassembled WGS sequence"/>
</dbReference>
<name>A0ACB8BKQ2_9AGAM</name>
<comment type="caution">
    <text evidence="1">The sequence shown here is derived from an EMBL/GenBank/DDBJ whole genome shotgun (WGS) entry which is preliminary data.</text>
</comment>
<accession>A0ACB8BKQ2</accession>
<organism evidence="1 2">
    <name type="scientific">Leucogyrophana mollusca</name>
    <dbReference type="NCBI Taxonomy" id="85980"/>
    <lineage>
        <taxon>Eukaryota</taxon>
        <taxon>Fungi</taxon>
        <taxon>Dikarya</taxon>
        <taxon>Basidiomycota</taxon>
        <taxon>Agaricomycotina</taxon>
        <taxon>Agaricomycetes</taxon>
        <taxon>Agaricomycetidae</taxon>
        <taxon>Boletales</taxon>
        <taxon>Boletales incertae sedis</taxon>
        <taxon>Leucogyrophana</taxon>
    </lineage>
</organism>
<evidence type="ECO:0000313" key="1">
    <source>
        <dbReference type="EMBL" id="KAH7926169.1"/>
    </source>
</evidence>
<keyword evidence="2" id="KW-1185">Reference proteome</keyword>
<dbReference type="EMBL" id="MU266388">
    <property type="protein sequence ID" value="KAH7926169.1"/>
    <property type="molecule type" value="Genomic_DNA"/>
</dbReference>
<reference evidence="1" key="1">
    <citation type="journal article" date="2021" name="New Phytol.">
        <title>Evolutionary innovations through gain and loss of genes in the ectomycorrhizal Boletales.</title>
        <authorList>
            <person name="Wu G."/>
            <person name="Miyauchi S."/>
            <person name="Morin E."/>
            <person name="Kuo A."/>
            <person name="Drula E."/>
            <person name="Varga T."/>
            <person name="Kohler A."/>
            <person name="Feng B."/>
            <person name="Cao Y."/>
            <person name="Lipzen A."/>
            <person name="Daum C."/>
            <person name="Hundley H."/>
            <person name="Pangilinan J."/>
            <person name="Johnson J."/>
            <person name="Barry K."/>
            <person name="LaButti K."/>
            <person name="Ng V."/>
            <person name="Ahrendt S."/>
            <person name="Min B."/>
            <person name="Choi I.G."/>
            <person name="Park H."/>
            <person name="Plett J.M."/>
            <person name="Magnuson J."/>
            <person name="Spatafora J.W."/>
            <person name="Nagy L.G."/>
            <person name="Henrissat B."/>
            <person name="Grigoriev I.V."/>
            <person name="Yang Z.L."/>
            <person name="Xu J."/>
            <person name="Martin F.M."/>
        </authorList>
    </citation>
    <scope>NUCLEOTIDE SEQUENCE</scope>
    <source>
        <strain evidence="1">KUC20120723A-06</strain>
    </source>
</reference>